<protein>
    <submittedName>
        <fullName evidence="1">Uncharacterized protein</fullName>
    </submittedName>
</protein>
<sequence>MGELSRFVERESFGERERGVEMDGFGSYVLHCDATAGIQEEEGTVGGHGDRVVTTRVQDAMHLRLFVISSCQTDRRVFKGYLSSPLGDVNRRIPEEWCLPAASPPSFSSFQYLAIILGRVNPNISSCVPTNASTAVKMYKVSWCQHYQRSTPPSVFSFIALSMLLLSCHVRSVTLPKPFNLQTI</sequence>
<keyword evidence="2" id="KW-1185">Reference proteome</keyword>
<proteinExistence type="predicted"/>
<dbReference type="EMBL" id="JAKROA010000002">
    <property type="protein sequence ID" value="KAL5109925.1"/>
    <property type="molecule type" value="Genomic_DNA"/>
</dbReference>
<comment type="caution">
    <text evidence="1">The sequence shown here is derived from an EMBL/GenBank/DDBJ whole genome shotgun (WGS) entry which is preliminary data.</text>
</comment>
<gene>
    <name evidence="1" type="ORF">TcWFU_002286</name>
</gene>
<accession>A0ABR4QJW1</accession>
<evidence type="ECO:0000313" key="2">
    <source>
        <dbReference type="Proteomes" id="UP001651158"/>
    </source>
</evidence>
<evidence type="ECO:0000313" key="1">
    <source>
        <dbReference type="EMBL" id="KAL5109925.1"/>
    </source>
</evidence>
<reference evidence="1 2" key="1">
    <citation type="journal article" date="2022" name="Front. Cell. Infect. Microbiol.">
        <title>The Genomes of Two Strains of Taenia crassiceps the Animal Model for the Study of Human Cysticercosis.</title>
        <authorList>
            <person name="Bobes R.J."/>
            <person name="Estrada K."/>
            <person name="Rios-Valencia D.G."/>
            <person name="Calderon-Gallegos A."/>
            <person name="de la Torre P."/>
            <person name="Carrero J.C."/>
            <person name="Sanchez-Flores A."/>
            <person name="Laclette J.P."/>
        </authorList>
    </citation>
    <scope>NUCLEOTIDE SEQUENCE [LARGE SCALE GENOMIC DNA]</scope>
    <source>
        <strain evidence="1">WFUcys</strain>
    </source>
</reference>
<name>A0ABR4QJW1_9CEST</name>
<dbReference type="Proteomes" id="UP001651158">
    <property type="component" value="Unassembled WGS sequence"/>
</dbReference>
<organism evidence="1 2">
    <name type="scientific">Taenia crassiceps</name>
    <dbReference type="NCBI Taxonomy" id="6207"/>
    <lineage>
        <taxon>Eukaryota</taxon>
        <taxon>Metazoa</taxon>
        <taxon>Spiralia</taxon>
        <taxon>Lophotrochozoa</taxon>
        <taxon>Platyhelminthes</taxon>
        <taxon>Cestoda</taxon>
        <taxon>Eucestoda</taxon>
        <taxon>Cyclophyllidea</taxon>
        <taxon>Taeniidae</taxon>
        <taxon>Taenia</taxon>
    </lineage>
</organism>